<dbReference type="InterPro" id="IPR035959">
    <property type="entry name" value="RutC-like_sf"/>
</dbReference>
<dbReference type="InterPro" id="IPR006056">
    <property type="entry name" value="RidA"/>
</dbReference>
<reference evidence="2" key="1">
    <citation type="submission" date="2021-05" db="EMBL/GenBank/DDBJ databases">
        <authorList>
            <person name="Alioto T."/>
            <person name="Alioto T."/>
            <person name="Gomez Garrido J."/>
        </authorList>
    </citation>
    <scope>NUCLEOTIDE SEQUENCE</scope>
</reference>
<name>A0A8D8AKA7_CULPI</name>
<organism evidence="2">
    <name type="scientific">Culex pipiens</name>
    <name type="common">House mosquito</name>
    <dbReference type="NCBI Taxonomy" id="7175"/>
    <lineage>
        <taxon>Eukaryota</taxon>
        <taxon>Metazoa</taxon>
        <taxon>Ecdysozoa</taxon>
        <taxon>Arthropoda</taxon>
        <taxon>Hexapoda</taxon>
        <taxon>Insecta</taxon>
        <taxon>Pterygota</taxon>
        <taxon>Neoptera</taxon>
        <taxon>Endopterygota</taxon>
        <taxon>Diptera</taxon>
        <taxon>Nematocera</taxon>
        <taxon>Culicoidea</taxon>
        <taxon>Culicidae</taxon>
        <taxon>Culicinae</taxon>
        <taxon>Culicini</taxon>
        <taxon>Culex</taxon>
        <taxon>Culex</taxon>
    </lineage>
</organism>
<dbReference type="AlphaFoldDB" id="A0A8D8AKA7"/>
<protein>
    <submittedName>
        <fullName evidence="2">Ribonuclease UK114</fullName>
    </submittedName>
</protein>
<dbReference type="FunFam" id="3.30.1330.40:FF:000001">
    <property type="entry name" value="L-PSP family endoribonuclease"/>
    <property type="match status" value="1"/>
</dbReference>
<sequence length="137" mass="14628">MSKITRKVVYTSRNPKPVSHFSQAIIADRTIYCSGVIGIELDEPKVVPGGVAAQAATALKYLSELLEDAGSGIDKVVKTTILLTDMQDYDAVNVEYKKVFSSNHPARTCVAVSKLPLGAAVEIEAIALVGDVEHVTV</sequence>
<dbReference type="CDD" id="cd00448">
    <property type="entry name" value="YjgF_YER057c_UK114_family"/>
    <property type="match status" value="1"/>
</dbReference>
<dbReference type="Gene3D" id="3.30.1330.40">
    <property type="entry name" value="RutC-like"/>
    <property type="match status" value="1"/>
</dbReference>
<dbReference type="GO" id="GO:0005739">
    <property type="term" value="C:mitochondrion"/>
    <property type="evidence" value="ECO:0007669"/>
    <property type="project" value="TreeGrafter"/>
</dbReference>
<accession>A0A8D8AKA7</accession>
<dbReference type="SUPFAM" id="SSF55298">
    <property type="entry name" value="YjgF-like"/>
    <property type="match status" value="1"/>
</dbReference>
<dbReference type="PANTHER" id="PTHR11803">
    <property type="entry name" value="2-IMINOBUTANOATE/2-IMINOPROPANOATE DEAMINASE RIDA"/>
    <property type="match status" value="1"/>
</dbReference>
<dbReference type="GO" id="GO:0019239">
    <property type="term" value="F:deaminase activity"/>
    <property type="evidence" value="ECO:0007669"/>
    <property type="project" value="TreeGrafter"/>
</dbReference>
<dbReference type="InterPro" id="IPR006175">
    <property type="entry name" value="YjgF/YER057c/UK114"/>
</dbReference>
<dbReference type="EMBL" id="HBUE01279402">
    <property type="protein sequence ID" value="CAG6568240.1"/>
    <property type="molecule type" value="Transcribed_RNA"/>
</dbReference>
<comment type="similarity">
    <text evidence="1">Belongs to the RutC family.</text>
</comment>
<dbReference type="PANTHER" id="PTHR11803:SF39">
    <property type="entry name" value="2-IMINOBUTANOATE_2-IMINOPROPANOATE DEAMINASE"/>
    <property type="match status" value="1"/>
</dbReference>
<dbReference type="EMBL" id="HBUE01173942">
    <property type="protein sequence ID" value="CAG6516741.1"/>
    <property type="molecule type" value="Transcribed_RNA"/>
</dbReference>
<proteinExistence type="inferred from homology"/>
<dbReference type="Pfam" id="PF01042">
    <property type="entry name" value="Ribonuc_L-PSP"/>
    <property type="match status" value="1"/>
</dbReference>
<dbReference type="GO" id="GO:0005829">
    <property type="term" value="C:cytosol"/>
    <property type="evidence" value="ECO:0007669"/>
    <property type="project" value="TreeGrafter"/>
</dbReference>
<dbReference type="EMBL" id="HBUE01030115">
    <property type="protein sequence ID" value="CAG6456127.1"/>
    <property type="molecule type" value="Transcribed_RNA"/>
</dbReference>
<dbReference type="NCBIfam" id="TIGR00004">
    <property type="entry name" value="Rid family detoxifying hydrolase"/>
    <property type="match status" value="1"/>
</dbReference>
<evidence type="ECO:0000313" key="2">
    <source>
        <dbReference type="EMBL" id="CAG6456127.1"/>
    </source>
</evidence>
<evidence type="ECO:0000256" key="1">
    <source>
        <dbReference type="ARBA" id="ARBA00010552"/>
    </source>
</evidence>